<accession>A0ACB8YW47</accession>
<sequence length="272" mass="30942">MKSMKVITLTFWCNDQPSTILEPILEVKQLQSPEEFFVAFEKFENTQKELKRQRGGKEVDEIKELNSYQSTLGNKRVELFDMGAGVSEPMADDNAKVASEMSNQELLQAGMHTLNETDQAIERSNQFFNKQLKCSDCLPERTQAFAVYVGLLLVKSAVVGVVFEWQAFEAYVGLLLIKSAVVGVVSEWQEELARYATNDPAIFEAMKEAIKVAHEAANRWTDNIFTLHQWCSNNFPQAKEQVEHLYNEFTLGVVRSYLVLASTSMVMRLLHL</sequence>
<organism evidence="1 2">
    <name type="scientific">Cichorium intybus</name>
    <name type="common">Chicory</name>
    <dbReference type="NCBI Taxonomy" id="13427"/>
    <lineage>
        <taxon>Eukaryota</taxon>
        <taxon>Viridiplantae</taxon>
        <taxon>Streptophyta</taxon>
        <taxon>Embryophyta</taxon>
        <taxon>Tracheophyta</taxon>
        <taxon>Spermatophyta</taxon>
        <taxon>Magnoliopsida</taxon>
        <taxon>eudicotyledons</taxon>
        <taxon>Gunneridae</taxon>
        <taxon>Pentapetalae</taxon>
        <taxon>asterids</taxon>
        <taxon>campanulids</taxon>
        <taxon>Asterales</taxon>
        <taxon>Asteraceae</taxon>
        <taxon>Cichorioideae</taxon>
        <taxon>Cichorieae</taxon>
        <taxon>Cichoriinae</taxon>
        <taxon>Cichorium</taxon>
    </lineage>
</organism>
<keyword evidence="2" id="KW-1185">Reference proteome</keyword>
<evidence type="ECO:0000313" key="2">
    <source>
        <dbReference type="Proteomes" id="UP001055811"/>
    </source>
</evidence>
<reference evidence="2" key="1">
    <citation type="journal article" date="2022" name="Mol. Ecol. Resour.">
        <title>The genomes of chicory, endive, great burdock and yacon provide insights into Asteraceae palaeo-polyploidization history and plant inulin production.</title>
        <authorList>
            <person name="Fan W."/>
            <person name="Wang S."/>
            <person name="Wang H."/>
            <person name="Wang A."/>
            <person name="Jiang F."/>
            <person name="Liu H."/>
            <person name="Zhao H."/>
            <person name="Xu D."/>
            <person name="Zhang Y."/>
        </authorList>
    </citation>
    <scope>NUCLEOTIDE SEQUENCE [LARGE SCALE GENOMIC DNA]</scope>
    <source>
        <strain evidence="2">cv. Punajuju</strain>
    </source>
</reference>
<name>A0ACB8YW47_CICIN</name>
<proteinExistence type="predicted"/>
<dbReference type="EMBL" id="CM042017">
    <property type="protein sequence ID" value="KAI3689502.1"/>
    <property type="molecule type" value="Genomic_DNA"/>
</dbReference>
<comment type="caution">
    <text evidence="1">The sequence shown here is derived from an EMBL/GenBank/DDBJ whole genome shotgun (WGS) entry which is preliminary data.</text>
</comment>
<reference evidence="1 2" key="2">
    <citation type="journal article" date="2022" name="Mol. Ecol. Resour.">
        <title>The genomes of chicory, endive, great burdock and yacon provide insights into Asteraceae paleo-polyploidization history and plant inulin production.</title>
        <authorList>
            <person name="Fan W."/>
            <person name="Wang S."/>
            <person name="Wang H."/>
            <person name="Wang A."/>
            <person name="Jiang F."/>
            <person name="Liu H."/>
            <person name="Zhao H."/>
            <person name="Xu D."/>
            <person name="Zhang Y."/>
        </authorList>
    </citation>
    <scope>NUCLEOTIDE SEQUENCE [LARGE SCALE GENOMIC DNA]</scope>
    <source>
        <strain evidence="2">cv. Punajuju</strain>
        <tissue evidence="1">Leaves</tissue>
    </source>
</reference>
<protein>
    <submittedName>
        <fullName evidence="1">Uncharacterized protein</fullName>
    </submittedName>
</protein>
<gene>
    <name evidence="1" type="ORF">L2E82_47462</name>
</gene>
<dbReference type="Proteomes" id="UP001055811">
    <property type="component" value="Linkage Group LG09"/>
</dbReference>
<evidence type="ECO:0000313" key="1">
    <source>
        <dbReference type="EMBL" id="KAI3689502.1"/>
    </source>
</evidence>